<reference evidence="2 3" key="1">
    <citation type="submission" date="2024-03" db="EMBL/GenBank/DDBJ databases">
        <authorList>
            <person name="Gkanogiannis A."/>
            <person name="Becerra Lopez-Lavalle L."/>
        </authorList>
    </citation>
    <scope>NUCLEOTIDE SEQUENCE [LARGE SCALE GENOMIC DNA]</scope>
</reference>
<gene>
    <name evidence="2" type="ORF">CITCOLO1_LOCUS22818</name>
</gene>
<proteinExistence type="predicted"/>
<keyword evidence="3" id="KW-1185">Reference proteome</keyword>
<name>A0ABP0ZEY5_9ROSI</name>
<dbReference type="EMBL" id="OZ021743">
    <property type="protein sequence ID" value="CAK9330326.1"/>
    <property type="molecule type" value="Genomic_DNA"/>
</dbReference>
<organism evidence="2 3">
    <name type="scientific">Citrullus colocynthis</name>
    <name type="common">colocynth</name>
    <dbReference type="NCBI Taxonomy" id="252529"/>
    <lineage>
        <taxon>Eukaryota</taxon>
        <taxon>Viridiplantae</taxon>
        <taxon>Streptophyta</taxon>
        <taxon>Embryophyta</taxon>
        <taxon>Tracheophyta</taxon>
        <taxon>Spermatophyta</taxon>
        <taxon>Magnoliopsida</taxon>
        <taxon>eudicotyledons</taxon>
        <taxon>Gunneridae</taxon>
        <taxon>Pentapetalae</taxon>
        <taxon>rosids</taxon>
        <taxon>fabids</taxon>
        <taxon>Cucurbitales</taxon>
        <taxon>Cucurbitaceae</taxon>
        <taxon>Benincaseae</taxon>
        <taxon>Citrullus</taxon>
    </lineage>
</organism>
<feature type="domain" description="RRP4 S1" evidence="1">
    <location>
        <begin position="83"/>
        <end position="124"/>
    </location>
</feature>
<accession>A0ABP0ZEY5</accession>
<evidence type="ECO:0000259" key="1">
    <source>
        <dbReference type="Pfam" id="PF21266"/>
    </source>
</evidence>
<protein>
    <recommendedName>
        <fullName evidence="1">RRP4 S1 domain-containing protein</fullName>
    </recommendedName>
</protein>
<dbReference type="InterPro" id="IPR026699">
    <property type="entry name" value="Exosome_RNA_bind1/RRP40/RRP4"/>
</dbReference>
<sequence>MRALQISLNHTQKIRLQKAREMLESLSSKANSDASVIVADTMPLNYEYGVLKGHGTLDLNGEVVAAICGVIERVNKLIYIKLEVCDIVVEHVSEVASKRWRLDINYSQDAVLMLSSMSLPDGIQVLEKSLLEIMDDYGLEQWPKQDDYGLEKSVVHRLRHIRLINASLASCLVLARCQMPFSFVPCCSSPRSQNSRHSNVAAKYVVFSMMDYTFKQEARSMGR</sequence>
<dbReference type="InterPro" id="IPR048565">
    <property type="entry name" value="S1_RRP4"/>
</dbReference>
<dbReference type="Proteomes" id="UP001642487">
    <property type="component" value="Chromosome 9"/>
</dbReference>
<dbReference type="Pfam" id="PF21266">
    <property type="entry name" value="S1_RRP4"/>
    <property type="match status" value="1"/>
</dbReference>
<dbReference type="PANTHER" id="PTHR21321">
    <property type="entry name" value="PNAS-3 RELATED"/>
    <property type="match status" value="1"/>
</dbReference>
<evidence type="ECO:0000313" key="3">
    <source>
        <dbReference type="Proteomes" id="UP001642487"/>
    </source>
</evidence>
<dbReference type="SUPFAM" id="SSF50249">
    <property type="entry name" value="Nucleic acid-binding proteins"/>
    <property type="match status" value="1"/>
</dbReference>
<dbReference type="InterPro" id="IPR012340">
    <property type="entry name" value="NA-bd_OB-fold"/>
</dbReference>
<dbReference type="Gene3D" id="2.40.50.100">
    <property type="match status" value="1"/>
</dbReference>
<dbReference type="PANTHER" id="PTHR21321:SF4">
    <property type="entry name" value="EXOSOME COMPLEX COMPONENT RRP4"/>
    <property type="match status" value="1"/>
</dbReference>
<evidence type="ECO:0000313" key="2">
    <source>
        <dbReference type="EMBL" id="CAK9330326.1"/>
    </source>
</evidence>